<evidence type="ECO:0000256" key="1">
    <source>
        <dbReference type="ARBA" id="ARBA00004606"/>
    </source>
</evidence>
<dbReference type="Gene3D" id="2.60.40.1660">
    <property type="entry name" value="Na, k-atpase alpha subunit"/>
    <property type="match status" value="1"/>
</dbReference>
<evidence type="ECO:0000256" key="5">
    <source>
        <dbReference type="ARBA" id="ARBA00022989"/>
    </source>
</evidence>
<comment type="similarity">
    <text evidence="2">Belongs to the X(+)/potassium ATPases subunit beta family.</text>
</comment>
<reference evidence="8 9" key="1">
    <citation type="submission" date="2020-06" db="EMBL/GenBank/DDBJ databases">
        <authorList>
            <person name="Li R."/>
            <person name="Bekaert M."/>
        </authorList>
    </citation>
    <scope>NUCLEOTIDE SEQUENCE [LARGE SCALE GENOMIC DNA]</scope>
    <source>
        <strain evidence="9">wild</strain>
    </source>
</reference>
<organism evidence="8 9">
    <name type="scientific">Mytilus coruscus</name>
    <name type="common">Sea mussel</name>
    <dbReference type="NCBI Taxonomy" id="42192"/>
    <lineage>
        <taxon>Eukaryota</taxon>
        <taxon>Metazoa</taxon>
        <taxon>Spiralia</taxon>
        <taxon>Lophotrochozoa</taxon>
        <taxon>Mollusca</taxon>
        <taxon>Bivalvia</taxon>
        <taxon>Autobranchia</taxon>
        <taxon>Pteriomorphia</taxon>
        <taxon>Mytilida</taxon>
        <taxon>Mytiloidea</taxon>
        <taxon>Mytilidae</taxon>
        <taxon>Mytilinae</taxon>
        <taxon>Mytilus</taxon>
    </lineage>
</organism>
<keyword evidence="6 7" id="KW-0472">Membrane</keyword>
<dbReference type="GO" id="GO:0001671">
    <property type="term" value="F:ATPase activator activity"/>
    <property type="evidence" value="ECO:0007669"/>
    <property type="project" value="TreeGrafter"/>
</dbReference>
<dbReference type="GO" id="GO:0005890">
    <property type="term" value="C:sodium:potassium-exchanging ATPase complex"/>
    <property type="evidence" value="ECO:0007669"/>
    <property type="project" value="InterPro"/>
</dbReference>
<evidence type="ECO:0000256" key="2">
    <source>
        <dbReference type="ARBA" id="ARBA00005876"/>
    </source>
</evidence>
<accession>A0A6J8AQ01</accession>
<keyword evidence="5 7" id="KW-1133">Transmembrane helix</keyword>
<dbReference type="GO" id="GO:1990573">
    <property type="term" value="P:potassium ion import across plasma membrane"/>
    <property type="evidence" value="ECO:0007669"/>
    <property type="project" value="TreeGrafter"/>
</dbReference>
<feature type="transmembrane region" description="Helical" evidence="7">
    <location>
        <begin position="43"/>
        <end position="64"/>
    </location>
</feature>
<evidence type="ECO:0000256" key="6">
    <source>
        <dbReference type="ARBA" id="ARBA00023136"/>
    </source>
</evidence>
<dbReference type="AlphaFoldDB" id="A0A6J8AQ01"/>
<evidence type="ECO:0000313" key="9">
    <source>
        <dbReference type="Proteomes" id="UP000507470"/>
    </source>
</evidence>
<dbReference type="PANTHER" id="PTHR11523:SF28">
    <property type="entry name" value="NA_K-ATPASE BETA SUBUNIT ISOFORM 4-RELATED"/>
    <property type="match status" value="1"/>
</dbReference>
<evidence type="ECO:0000313" key="8">
    <source>
        <dbReference type="EMBL" id="CAC5372117.1"/>
    </source>
</evidence>
<keyword evidence="9" id="KW-1185">Reference proteome</keyword>
<dbReference type="GO" id="GO:0006883">
    <property type="term" value="P:intracellular sodium ion homeostasis"/>
    <property type="evidence" value="ECO:0007669"/>
    <property type="project" value="TreeGrafter"/>
</dbReference>
<dbReference type="GO" id="GO:0036376">
    <property type="term" value="P:sodium ion export across plasma membrane"/>
    <property type="evidence" value="ECO:0007669"/>
    <property type="project" value="TreeGrafter"/>
</dbReference>
<dbReference type="InterPro" id="IPR000402">
    <property type="entry name" value="Na/K_ATPase_sub_beta"/>
</dbReference>
<protein>
    <submittedName>
        <fullName evidence="8">ATP1B</fullName>
    </submittedName>
</protein>
<sequence length="311" mass="34377">MADKGPHKETIGDKARACGKFFCNTEEGTVLGRGAKSWAGIGFFYVIYYICLSGFFAAALSIFYQLVDDKEPRLTGADSLLKANPALGYRPMPGLKTTLVRFTDDPKSYQTYIDHLDTFFKPYTGSQDGAIDCPGDNSPRNPSAHDKACKFDINDLGECKPSAGTKYGYDAGKPCILIKLNRVYGWQPEAYSDKLNDTAALPAAIKGLYKDYMVTVKCSGQNPADVDNLGDVKYLPSGGLAYKYFPYQNQEGYLSPIVMVKFKNPKVQTLLMIECRAYARNIKYDKLELDGAVHFEMMVDIGPRNVTAVGK</sequence>
<dbReference type="PANTHER" id="PTHR11523">
    <property type="entry name" value="SODIUM/POTASSIUM-DEPENDENT ATPASE BETA SUBUNIT"/>
    <property type="match status" value="1"/>
</dbReference>
<gene>
    <name evidence="8" type="ORF">MCOR_10330</name>
</gene>
<dbReference type="EMBL" id="CACVKT020001833">
    <property type="protein sequence ID" value="CAC5372117.1"/>
    <property type="molecule type" value="Genomic_DNA"/>
</dbReference>
<evidence type="ECO:0000256" key="3">
    <source>
        <dbReference type="ARBA" id="ARBA00022692"/>
    </source>
</evidence>
<proteinExistence type="inferred from homology"/>
<comment type="subcellular location">
    <subcellularLocation>
        <location evidence="1">Membrane</location>
        <topology evidence="1">Single-pass type II membrane protein</topology>
    </subcellularLocation>
</comment>
<dbReference type="GO" id="GO:0030007">
    <property type="term" value="P:intracellular potassium ion homeostasis"/>
    <property type="evidence" value="ECO:0007669"/>
    <property type="project" value="TreeGrafter"/>
</dbReference>
<dbReference type="Proteomes" id="UP000507470">
    <property type="component" value="Unassembled WGS sequence"/>
</dbReference>
<dbReference type="Pfam" id="PF00287">
    <property type="entry name" value="Na_K-ATPase"/>
    <property type="match status" value="1"/>
</dbReference>
<name>A0A6J8AQ01_MYTCO</name>
<keyword evidence="3 7" id="KW-0812">Transmembrane</keyword>
<evidence type="ECO:0000256" key="4">
    <source>
        <dbReference type="ARBA" id="ARBA00022968"/>
    </source>
</evidence>
<evidence type="ECO:0000256" key="7">
    <source>
        <dbReference type="SAM" id="Phobius"/>
    </source>
</evidence>
<dbReference type="OrthoDB" id="5912413at2759"/>
<keyword evidence="4" id="KW-0735">Signal-anchor</keyword>
<dbReference type="InterPro" id="IPR038702">
    <property type="entry name" value="Na/K_ATPase_sub_beta_sf"/>
</dbReference>